<dbReference type="GO" id="GO:0008832">
    <property type="term" value="F:dGTPase activity"/>
    <property type="evidence" value="ECO:0007669"/>
    <property type="project" value="TreeGrafter"/>
</dbReference>
<dbReference type="EMBL" id="CP002659">
    <property type="protein sequence ID" value="AEC01637.1"/>
    <property type="molecule type" value="Genomic_DNA"/>
</dbReference>
<dbReference type="InterPro" id="IPR003607">
    <property type="entry name" value="HD/PDEase_dom"/>
</dbReference>
<dbReference type="PANTHER" id="PTHR11373:SF4">
    <property type="entry name" value="DEOXYNUCLEOSIDE TRIPHOSPHATE TRIPHOSPHOHYDROLASE SAMHD1"/>
    <property type="match status" value="1"/>
</dbReference>
<name>F4GIC9_PARC1</name>
<dbReference type="Pfam" id="PF01966">
    <property type="entry name" value="HD"/>
    <property type="match status" value="1"/>
</dbReference>
<dbReference type="OrthoDB" id="9803619at2"/>
<sequence length="432" mass="48776">MKFSGDQKDPQVILSWLDGSFQEPVRDPLWGNILLNENFDRIRATVAFQKLGRIKQLGPAYLTYPGAVHTRLNHSLGVYHVARLISASLLRHSINEGKDGNLTINGISAFLAAALLHDLGHFPYAHSLKELPLLKHEFLGTRIIRADKELHDALDKAGIDANDVCEIIDDSQPPSSDEIRFYRALLSGTLDPDKLDYLNRDAFFCGVPYGSQDTSYIINKIYIHEGMPAVPDRAAGSIEHLLFSKYQMYRNVYWHKRNRAATAMIKEAVITTLDDGDLHADDLYGLDDEQFSFLSCLHSHPALALISHVRDNRLYVPCYDKPYDEGNQNHRQSLNLAERKEIKQNIHARLSRKIHALSPWDVIIDIPEPLSFEVDIPLITENGGTIPFSAVSGIFDCKVSENPARLLRRVRVFVPAEQEDACRDIVQTMMDG</sequence>
<accession>F4GIC9</accession>
<reference evidence="3" key="1">
    <citation type="submission" date="2011-04" db="EMBL/GenBank/DDBJ databases">
        <title>The complete genome of Spirochaeta coccoides DSM 17374.</title>
        <authorList>
            <person name="Lucas S."/>
            <person name="Copeland A."/>
            <person name="Lapidus A."/>
            <person name="Bruce D."/>
            <person name="Goodwin L."/>
            <person name="Pitluck S."/>
            <person name="Peters L."/>
            <person name="Kyrpides N."/>
            <person name="Mavromatis K."/>
            <person name="Pagani I."/>
            <person name="Ivanova N."/>
            <person name="Ovchinnikova G."/>
            <person name="Lu M."/>
            <person name="Detter J.C."/>
            <person name="Tapia R."/>
            <person name="Han C."/>
            <person name="Land M."/>
            <person name="Hauser L."/>
            <person name="Markowitz V."/>
            <person name="Cheng J.-F."/>
            <person name="Hugenholtz P."/>
            <person name="Woyke T."/>
            <person name="Wu D."/>
            <person name="Spring S."/>
            <person name="Schroeder M."/>
            <person name="Brambilla E."/>
            <person name="Klenk H.-P."/>
            <person name="Eisen J.A."/>
        </authorList>
    </citation>
    <scope>NUCLEOTIDE SEQUENCE [LARGE SCALE GENOMIC DNA]</scope>
    <source>
        <strain evidence="3">ATCC BAA-1237 / DSM 17374 / SPN1</strain>
    </source>
</reference>
<organism evidence="2 3">
    <name type="scientific">Parasphaerochaeta coccoides (strain ATCC BAA-1237 / DSM 17374 / SPN1)</name>
    <name type="common">Sphaerochaeta coccoides</name>
    <dbReference type="NCBI Taxonomy" id="760011"/>
    <lineage>
        <taxon>Bacteria</taxon>
        <taxon>Pseudomonadati</taxon>
        <taxon>Spirochaetota</taxon>
        <taxon>Spirochaetia</taxon>
        <taxon>Spirochaetales</taxon>
        <taxon>Sphaerochaetaceae</taxon>
        <taxon>Parasphaerochaeta</taxon>
    </lineage>
</organism>
<dbReference type="RefSeq" id="WP_013739033.1">
    <property type="nucleotide sequence ID" value="NC_015436.1"/>
</dbReference>
<dbReference type="PANTHER" id="PTHR11373">
    <property type="entry name" value="DEOXYNUCLEOSIDE TRIPHOSPHATE TRIPHOSPHOHYDROLASE"/>
    <property type="match status" value="1"/>
</dbReference>
<dbReference type="SUPFAM" id="SSF109604">
    <property type="entry name" value="HD-domain/PDEase-like"/>
    <property type="match status" value="1"/>
</dbReference>
<dbReference type="Gene3D" id="1.10.3210.10">
    <property type="entry name" value="Hypothetical protein af1432"/>
    <property type="match status" value="1"/>
</dbReference>
<dbReference type="Pfam" id="PF19276">
    <property type="entry name" value="HD_assoc_2"/>
    <property type="match status" value="1"/>
</dbReference>
<reference evidence="2 3" key="2">
    <citation type="journal article" date="2012" name="Stand. Genomic Sci.">
        <title>Complete genome sequence of the termite hindgut bacterium Spirochaeta coccoides type strain (SPN1(T)), reclassification in the genus Sphaerochaeta as Sphaerochaeta coccoides comb. nov. and emendations of the family Spirochaetaceae and the genus Sphaerochaeta.</title>
        <authorList>
            <person name="Abt B."/>
            <person name="Han C."/>
            <person name="Scheuner C."/>
            <person name="Lu M."/>
            <person name="Lapidus A."/>
            <person name="Nolan M."/>
            <person name="Lucas S."/>
            <person name="Hammon N."/>
            <person name="Deshpande S."/>
            <person name="Cheng J.F."/>
            <person name="Tapia R."/>
            <person name="Goodwin L.A."/>
            <person name="Pitluck S."/>
            <person name="Liolios K."/>
            <person name="Pagani I."/>
            <person name="Ivanova N."/>
            <person name="Mavromatis K."/>
            <person name="Mikhailova N."/>
            <person name="Huntemann M."/>
            <person name="Pati A."/>
            <person name="Chen A."/>
            <person name="Palaniappan K."/>
            <person name="Land M."/>
            <person name="Hauser L."/>
            <person name="Brambilla E.M."/>
            <person name="Rohde M."/>
            <person name="Spring S."/>
            <person name="Gronow S."/>
            <person name="Goker M."/>
            <person name="Woyke T."/>
            <person name="Bristow J."/>
            <person name="Eisen J.A."/>
            <person name="Markowitz V."/>
            <person name="Hugenholtz P."/>
            <person name="Kyrpides N.C."/>
            <person name="Klenk H.P."/>
            <person name="Detter J.C."/>
        </authorList>
    </citation>
    <scope>NUCLEOTIDE SEQUENCE [LARGE SCALE GENOMIC DNA]</scope>
    <source>
        <strain evidence="3">ATCC BAA-1237 / DSM 17374 / SPN1</strain>
    </source>
</reference>
<evidence type="ECO:0000313" key="2">
    <source>
        <dbReference type="EMBL" id="AEC01637.1"/>
    </source>
</evidence>
<keyword evidence="3" id="KW-1185">Reference proteome</keyword>
<protein>
    <submittedName>
        <fullName evidence="2">Metal dependent phosphohydrolase</fullName>
    </submittedName>
</protein>
<dbReference type="InterPro" id="IPR045509">
    <property type="entry name" value="HD_assoc_2"/>
</dbReference>
<dbReference type="InterPro" id="IPR006674">
    <property type="entry name" value="HD_domain"/>
</dbReference>
<gene>
    <name evidence="2" type="ordered locus">Spico_0408</name>
</gene>
<evidence type="ECO:0000259" key="1">
    <source>
        <dbReference type="SMART" id="SM00471"/>
    </source>
</evidence>
<dbReference type="STRING" id="760011.Spico_0408"/>
<dbReference type="Proteomes" id="UP000007939">
    <property type="component" value="Chromosome"/>
</dbReference>
<evidence type="ECO:0000313" key="3">
    <source>
        <dbReference type="Proteomes" id="UP000007939"/>
    </source>
</evidence>
<dbReference type="SMART" id="SM00471">
    <property type="entry name" value="HDc"/>
    <property type="match status" value="1"/>
</dbReference>
<dbReference type="InterPro" id="IPR050135">
    <property type="entry name" value="dGTPase-like"/>
</dbReference>
<feature type="domain" description="HD/PDEase" evidence="1">
    <location>
        <begin position="67"/>
        <end position="207"/>
    </location>
</feature>
<dbReference type="eggNOG" id="COG1078">
    <property type="taxonomic scope" value="Bacteria"/>
</dbReference>
<dbReference type="KEGG" id="scc:Spico_0408"/>
<dbReference type="AlphaFoldDB" id="F4GIC9"/>
<dbReference type="GO" id="GO:0006203">
    <property type="term" value="P:dGTP catabolic process"/>
    <property type="evidence" value="ECO:0007669"/>
    <property type="project" value="TreeGrafter"/>
</dbReference>
<dbReference type="HOGENOM" id="CLU_026821_3_1_12"/>
<proteinExistence type="predicted"/>
<dbReference type="CDD" id="cd00077">
    <property type="entry name" value="HDc"/>
    <property type="match status" value="1"/>
</dbReference>